<dbReference type="GO" id="GO:0046872">
    <property type="term" value="F:metal ion binding"/>
    <property type="evidence" value="ECO:0007669"/>
    <property type="project" value="UniProtKB-KW"/>
</dbReference>
<dbReference type="Proteomes" id="UP000095023">
    <property type="component" value="Unassembled WGS sequence"/>
</dbReference>
<evidence type="ECO:0000256" key="5">
    <source>
        <dbReference type="ARBA" id="ARBA00021797"/>
    </source>
</evidence>
<keyword evidence="14" id="KW-1185">Reference proteome</keyword>
<keyword evidence="6" id="KW-0963">Cytoplasm</keyword>
<keyword evidence="10" id="KW-0539">Nucleus</keyword>
<evidence type="ECO:0000256" key="8">
    <source>
        <dbReference type="ARBA" id="ARBA00022833"/>
    </source>
</evidence>
<dbReference type="AlphaFoldDB" id="A0A1E4TGB1"/>
<proteinExistence type="inferred from homology"/>
<evidence type="ECO:0000256" key="7">
    <source>
        <dbReference type="ARBA" id="ARBA00022723"/>
    </source>
</evidence>
<evidence type="ECO:0000256" key="1">
    <source>
        <dbReference type="ARBA" id="ARBA00003474"/>
    </source>
</evidence>
<dbReference type="InterPro" id="IPR018247">
    <property type="entry name" value="EF_Hand_1_Ca_BS"/>
</dbReference>
<dbReference type="Gene3D" id="1.10.287.110">
    <property type="entry name" value="DnaJ domain"/>
    <property type="match status" value="1"/>
</dbReference>
<dbReference type="InterPro" id="IPR044248">
    <property type="entry name" value="DPH3/4-like"/>
</dbReference>
<organism evidence="13 14">
    <name type="scientific">Tortispora caseinolytica NRRL Y-17796</name>
    <dbReference type="NCBI Taxonomy" id="767744"/>
    <lineage>
        <taxon>Eukaryota</taxon>
        <taxon>Fungi</taxon>
        <taxon>Dikarya</taxon>
        <taxon>Ascomycota</taxon>
        <taxon>Saccharomycotina</taxon>
        <taxon>Trigonopsidomycetes</taxon>
        <taxon>Trigonopsidales</taxon>
        <taxon>Trigonopsidaceae</taxon>
        <taxon>Tortispora</taxon>
    </lineage>
</organism>
<evidence type="ECO:0000259" key="12">
    <source>
        <dbReference type="PROSITE" id="PS51074"/>
    </source>
</evidence>
<dbReference type="GO" id="GO:0005737">
    <property type="term" value="C:cytoplasm"/>
    <property type="evidence" value="ECO:0007669"/>
    <property type="project" value="UniProtKB-SubCell"/>
</dbReference>
<dbReference type="PROSITE" id="PS00018">
    <property type="entry name" value="EF_HAND_1"/>
    <property type="match status" value="1"/>
</dbReference>
<keyword evidence="7" id="KW-0479">Metal-binding</keyword>
<keyword evidence="9" id="KW-0408">Iron</keyword>
<reference evidence="14" key="1">
    <citation type="submission" date="2016-02" db="EMBL/GenBank/DDBJ databases">
        <title>Comparative genomics of biotechnologically important yeasts.</title>
        <authorList>
            <consortium name="DOE Joint Genome Institute"/>
            <person name="Riley R."/>
            <person name="Haridas S."/>
            <person name="Wolfe K.H."/>
            <person name="Lopes M.R."/>
            <person name="Hittinger C.T."/>
            <person name="Goker M."/>
            <person name="Salamov A."/>
            <person name="Wisecaver J."/>
            <person name="Long T.M."/>
            <person name="Aerts A.L."/>
            <person name="Barry K."/>
            <person name="Choi C."/>
            <person name="Clum A."/>
            <person name="Coughlan A.Y."/>
            <person name="Deshpande S."/>
            <person name="Douglass A.P."/>
            <person name="Hanson S.J."/>
            <person name="Klenk H.-P."/>
            <person name="Labutti K."/>
            <person name="Lapidus A."/>
            <person name="Lindquist E."/>
            <person name="Lipzen A."/>
            <person name="Meier-Kolthoff J.P."/>
            <person name="Ohm R.A."/>
            <person name="Otillar R.P."/>
            <person name="Pangilinan J."/>
            <person name="Peng Y."/>
            <person name="Rokas A."/>
            <person name="Rosa C.A."/>
            <person name="Scheuner C."/>
            <person name="Sibirny A.A."/>
            <person name="Slot J.C."/>
            <person name="Stielow J.B."/>
            <person name="Sun H."/>
            <person name="Kurtzman C.P."/>
            <person name="Blackwell M."/>
            <person name="Jeffries T.W."/>
            <person name="Grigoriev I.V."/>
        </authorList>
    </citation>
    <scope>NUCLEOTIDE SEQUENCE [LARGE SCALE GENOMIC DNA]</scope>
    <source>
        <strain evidence="14">NRRL Y-17796</strain>
    </source>
</reference>
<evidence type="ECO:0000313" key="13">
    <source>
        <dbReference type="EMBL" id="ODV90759.1"/>
    </source>
</evidence>
<evidence type="ECO:0000259" key="11">
    <source>
        <dbReference type="PROSITE" id="PS50076"/>
    </source>
</evidence>
<dbReference type="PROSITE" id="PS51074">
    <property type="entry name" value="DPH_MB"/>
    <property type="match status" value="1"/>
</dbReference>
<dbReference type="InterPro" id="IPR001623">
    <property type="entry name" value="DnaJ_domain"/>
</dbReference>
<dbReference type="EMBL" id="KV453842">
    <property type="protein sequence ID" value="ODV90759.1"/>
    <property type="molecule type" value="Genomic_DNA"/>
</dbReference>
<dbReference type="SUPFAM" id="SSF46565">
    <property type="entry name" value="Chaperone J-domain"/>
    <property type="match status" value="1"/>
</dbReference>
<dbReference type="OrthoDB" id="445556at2759"/>
<dbReference type="GO" id="GO:0005634">
    <property type="term" value="C:nucleus"/>
    <property type="evidence" value="ECO:0007669"/>
    <property type="project" value="UniProtKB-SubCell"/>
</dbReference>
<comment type="function">
    <text evidence="1">Required for the first step of diphthamide biosynthesis, the transfer of 3-amino-3-carboxypropyl from S-adenosyl-L-methionine to a histidine residue. Diphthamide is a post-translational modification of histidine which occurs in elongation factor 2.</text>
</comment>
<feature type="domain" description="DPH-type MB" evidence="12">
    <location>
        <begin position="82"/>
        <end position="144"/>
    </location>
</feature>
<dbReference type="InterPro" id="IPR007872">
    <property type="entry name" value="DPH_MB_dom"/>
</dbReference>
<accession>A0A1E4TGB1</accession>
<name>A0A1E4TGB1_9ASCO</name>
<dbReference type="PANTHER" id="PTHR21454:SF46">
    <property type="entry name" value="DIPHTHAMIDE BIOSYNTHESIS PROTEIN 4"/>
    <property type="match status" value="1"/>
</dbReference>
<evidence type="ECO:0000256" key="10">
    <source>
        <dbReference type="ARBA" id="ARBA00023242"/>
    </source>
</evidence>
<feature type="domain" description="J" evidence="11">
    <location>
        <begin position="3"/>
        <end position="69"/>
    </location>
</feature>
<evidence type="ECO:0000256" key="9">
    <source>
        <dbReference type="ARBA" id="ARBA00023004"/>
    </source>
</evidence>
<dbReference type="Pfam" id="PF00226">
    <property type="entry name" value="DnaJ"/>
    <property type="match status" value="1"/>
</dbReference>
<keyword evidence="8" id="KW-0862">Zinc</keyword>
<comment type="similarity">
    <text evidence="4">Belongs to the DPH4 family.</text>
</comment>
<evidence type="ECO:0000313" key="14">
    <source>
        <dbReference type="Proteomes" id="UP000095023"/>
    </source>
</evidence>
<dbReference type="CDD" id="cd06257">
    <property type="entry name" value="DnaJ"/>
    <property type="match status" value="1"/>
</dbReference>
<dbReference type="InterPro" id="IPR036671">
    <property type="entry name" value="DPH_MB_sf"/>
</dbReference>
<dbReference type="SUPFAM" id="SSF144217">
    <property type="entry name" value="CSL zinc finger"/>
    <property type="match status" value="1"/>
</dbReference>
<evidence type="ECO:0000256" key="4">
    <source>
        <dbReference type="ARBA" id="ARBA00006169"/>
    </source>
</evidence>
<dbReference type="GO" id="GO:0017183">
    <property type="term" value="P:protein histidyl modification to diphthamide"/>
    <property type="evidence" value="ECO:0007669"/>
    <property type="project" value="UniProtKB-UniPathway"/>
</dbReference>
<gene>
    <name evidence="13" type="ORF">CANCADRAFT_44398</name>
</gene>
<dbReference type="UniPathway" id="UPA00559"/>
<evidence type="ECO:0000256" key="6">
    <source>
        <dbReference type="ARBA" id="ARBA00022490"/>
    </source>
</evidence>
<dbReference type="InterPro" id="IPR036869">
    <property type="entry name" value="J_dom_sf"/>
</dbReference>
<dbReference type="Gene3D" id="3.10.660.10">
    <property type="entry name" value="DPH Zinc finger"/>
    <property type="match status" value="1"/>
</dbReference>
<protein>
    <recommendedName>
        <fullName evidence="5">Diphthamide biosynthesis protein 4</fullName>
    </recommendedName>
</protein>
<comment type="subcellular location">
    <subcellularLocation>
        <location evidence="3">Cytoplasm</location>
    </subcellularLocation>
    <subcellularLocation>
        <location evidence="2">Nucleus</location>
    </subcellularLocation>
</comment>
<dbReference type="PROSITE" id="PS50076">
    <property type="entry name" value="DNAJ_2"/>
    <property type="match status" value="1"/>
</dbReference>
<evidence type="ECO:0000256" key="3">
    <source>
        <dbReference type="ARBA" id="ARBA00004496"/>
    </source>
</evidence>
<dbReference type="PANTHER" id="PTHR21454">
    <property type="entry name" value="DPH3 HOMOLOG-RELATED"/>
    <property type="match status" value="1"/>
</dbReference>
<dbReference type="SMART" id="SM00271">
    <property type="entry name" value="DnaJ"/>
    <property type="match status" value="1"/>
</dbReference>
<dbReference type="Pfam" id="PF05207">
    <property type="entry name" value="Zn_ribbon_CSL"/>
    <property type="match status" value="1"/>
</dbReference>
<sequence>MKTYYEILGFSSEDHKTITLDEIKKAYRAALLSNHPDKSRNGKLSVDDIQAAYAILSNQHKRSAYDQALQGSNYQIYSKQEHSEVYDLDDLEYDEKLNEWFMGCRCGNKKGFTVNESILEDNIDIGEILIQCLDCSNWIKVQFQENDHAHLE</sequence>
<evidence type="ECO:0000256" key="2">
    <source>
        <dbReference type="ARBA" id="ARBA00004123"/>
    </source>
</evidence>